<dbReference type="InterPro" id="IPR007877">
    <property type="entry name" value="DUF707"/>
</dbReference>
<feature type="transmembrane region" description="Helical" evidence="1">
    <location>
        <begin position="12"/>
        <end position="33"/>
    </location>
</feature>
<evidence type="ECO:0000313" key="3">
    <source>
        <dbReference type="Proteomes" id="UP001190926"/>
    </source>
</evidence>
<keyword evidence="1" id="KW-0812">Transmembrane</keyword>
<evidence type="ECO:0000256" key="1">
    <source>
        <dbReference type="SAM" id="Phobius"/>
    </source>
</evidence>
<dbReference type="Proteomes" id="UP001190926">
    <property type="component" value="Unassembled WGS sequence"/>
</dbReference>
<organism evidence="2 3">
    <name type="scientific">Perilla frutescens var. hirtella</name>
    <name type="common">Perilla citriodora</name>
    <name type="synonym">Perilla setoyensis</name>
    <dbReference type="NCBI Taxonomy" id="608512"/>
    <lineage>
        <taxon>Eukaryota</taxon>
        <taxon>Viridiplantae</taxon>
        <taxon>Streptophyta</taxon>
        <taxon>Embryophyta</taxon>
        <taxon>Tracheophyta</taxon>
        <taxon>Spermatophyta</taxon>
        <taxon>Magnoliopsida</taxon>
        <taxon>eudicotyledons</taxon>
        <taxon>Gunneridae</taxon>
        <taxon>Pentapetalae</taxon>
        <taxon>asterids</taxon>
        <taxon>lamiids</taxon>
        <taxon>Lamiales</taxon>
        <taxon>Lamiaceae</taxon>
        <taxon>Nepetoideae</taxon>
        <taxon>Elsholtzieae</taxon>
        <taxon>Perilla</taxon>
    </lineage>
</organism>
<dbReference type="EMBL" id="SDAM02000005">
    <property type="protein sequence ID" value="KAH6837920.1"/>
    <property type="molecule type" value="Genomic_DNA"/>
</dbReference>
<protein>
    <submittedName>
        <fullName evidence="2">Lysine ketoglutarate reductase trans-splicing-like protein</fullName>
    </submittedName>
</protein>
<accession>A0AAD4JPZ8</accession>
<feature type="non-terminal residue" evidence="2">
    <location>
        <position position="1"/>
    </location>
</feature>
<dbReference type="AlphaFoldDB" id="A0AAD4JPZ8"/>
<dbReference type="PANTHER" id="PTHR31210">
    <property type="entry name" value="OS06G0731900 PROTEIN"/>
    <property type="match status" value="1"/>
</dbReference>
<keyword evidence="3" id="KW-1185">Reference proteome</keyword>
<proteinExistence type="predicted"/>
<sequence>ILPLSDPKSKWLRSLIISISLICGVYFIGSACLGKDFLKFSPGFGLKTAEHNTNSHKCQGSSLDVEINTTKETVHIKKCNDKCRPIGTEALPQGIISVSSNLEMRPLWGPVSENNKSHQATGLLAIAVGIDQKGLVNQIVKKFLENDFVVMLFHYDGVVEKWNDLEWSNRVIHISVVNQTKWWFAKRFLHPDIVADYEYVFLWDEDLGVENFHPGRYLSIVKEEGLEISQPALDPGKSEVHHPITVRRQRSRCHRRYYKFKGGGRCDENSTAPPCIGWVELMAPVFSRAAWRCAWYFIQNDLIHAWGLDRQLGYCAQGDPTVKVGVVDEEYIVHLGLPTLGGFLDKNKTNIELDDQSPDSKSMSDSESLVGDMYRFDNRSAVRLQSYIEMGIFRDRWNKAVKEDECWVDPFKQKVR</sequence>
<evidence type="ECO:0000313" key="2">
    <source>
        <dbReference type="EMBL" id="KAH6837920.1"/>
    </source>
</evidence>
<gene>
    <name evidence="2" type="ORF">C2S53_012716</name>
</gene>
<keyword evidence="1" id="KW-1133">Transmembrane helix</keyword>
<name>A0AAD4JPZ8_PERFH</name>
<comment type="caution">
    <text evidence="2">The sequence shown here is derived from an EMBL/GenBank/DDBJ whole genome shotgun (WGS) entry which is preliminary data.</text>
</comment>
<reference evidence="2 3" key="1">
    <citation type="journal article" date="2021" name="Nat. Commun.">
        <title>Incipient diploidization of the medicinal plant Perilla within 10,000 years.</title>
        <authorList>
            <person name="Zhang Y."/>
            <person name="Shen Q."/>
            <person name="Leng L."/>
            <person name="Zhang D."/>
            <person name="Chen S."/>
            <person name="Shi Y."/>
            <person name="Ning Z."/>
            <person name="Chen S."/>
        </authorList>
    </citation>
    <scope>NUCLEOTIDE SEQUENCE [LARGE SCALE GENOMIC DNA]</scope>
    <source>
        <strain evidence="3">cv. PC099</strain>
    </source>
</reference>
<keyword evidence="1" id="KW-0472">Membrane</keyword>
<dbReference type="Pfam" id="PF05212">
    <property type="entry name" value="DUF707"/>
    <property type="match status" value="1"/>
</dbReference>
<dbReference type="PANTHER" id="PTHR31210:SF11">
    <property type="entry name" value="KETOGLUTARATE REDUCTASE TRANS-SPLICING-LIKE PROTEIN, PUTATIVE (DUF707)-RELATED"/>
    <property type="match status" value="1"/>
</dbReference>